<evidence type="ECO:0000313" key="4">
    <source>
        <dbReference type="EMBL" id="KAK9681324.1"/>
    </source>
</evidence>
<reference evidence="4 5" key="1">
    <citation type="submission" date="2023-04" db="EMBL/GenBank/DDBJ databases">
        <title>Genome of Basidiobolus ranarum AG-B5.</title>
        <authorList>
            <person name="Stajich J.E."/>
            <person name="Carter-House D."/>
            <person name="Gryganskyi A."/>
        </authorList>
    </citation>
    <scope>NUCLEOTIDE SEQUENCE [LARGE SCALE GENOMIC DNA]</scope>
    <source>
        <strain evidence="4 5">AG-B5</strain>
    </source>
</reference>
<keyword evidence="1" id="KW-0539">Nucleus</keyword>
<organism evidence="4 5">
    <name type="scientific">Basidiobolus ranarum</name>
    <dbReference type="NCBI Taxonomy" id="34480"/>
    <lineage>
        <taxon>Eukaryota</taxon>
        <taxon>Fungi</taxon>
        <taxon>Fungi incertae sedis</taxon>
        <taxon>Zoopagomycota</taxon>
        <taxon>Entomophthoromycotina</taxon>
        <taxon>Basidiobolomycetes</taxon>
        <taxon>Basidiobolales</taxon>
        <taxon>Basidiobolaceae</taxon>
        <taxon>Basidiobolus</taxon>
    </lineage>
</organism>
<keyword evidence="4" id="KW-0378">Hydrolase</keyword>
<protein>
    <recommendedName>
        <fullName evidence="1">FACT complex subunit</fullName>
    </recommendedName>
</protein>
<keyword evidence="5" id="KW-1185">Reference proteome</keyword>
<dbReference type="PANTHER" id="PTHR13980:SF15">
    <property type="entry name" value="FACT COMPLEX SUBUNIT SPT16"/>
    <property type="match status" value="1"/>
</dbReference>
<keyword evidence="1" id="KW-0158">Chromosome</keyword>
<feature type="compositionally biased region" description="Basic and acidic residues" evidence="2">
    <location>
        <begin position="22"/>
        <end position="31"/>
    </location>
</feature>
<dbReference type="InterPro" id="IPR048969">
    <property type="entry name" value="FACT_SPT16_C"/>
</dbReference>
<keyword evidence="1" id="KW-0235">DNA replication</keyword>
<dbReference type="Pfam" id="PF21091">
    <property type="entry name" value="SPT16_C"/>
    <property type="match status" value="1"/>
</dbReference>
<comment type="caution">
    <text evidence="4">The sequence shown here is derived from an EMBL/GenBank/DDBJ whole genome shotgun (WGS) entry which is preliminary data.</text>
</comment>
<keyword evidence="1" id="KW-0234">DNA repair</keyword>
<proteinExistence type="inferred from homology"/>
<feature type="domain" description="FACT complex subunit SPT16 C-terminal" evidence="3">
    <location>
        <begin position="29"/>
        <end position="106"/>
    </location>
</feature>
<evidence type="ECO:0000259" key="3">
    <source>
        <dbReference type="Pfam" id="PF21091"/>
    </source>
</evidence>
<evidence type="ECO:0000313" key="5">
    <source>
        <dbReference type="Proteomes" id="UP001479436"/>
    </source>
</evidence>
<feature type="compositionally biased region" description="Basic and acidic residues" evidence="2">
    <location>
        <begin position="84"/>
        <end position="94"/>
    </location>
</feature>
<keyword evidence="1" id="KW-0805">Transcription regulation</keyword>
<feature type="compositionally biased region" description="Acidic residues" evidence="2">
    <location>
        <begin position="32"/>
        <end position="47"/>
    </location>
</feature>
<dbReference type="EMBL" id="JASJQH010009091">
    <property type="protein sequence ID" value="KAK9681324.1"/>
    <property type="molecule type" value="Genomic_DNA"/>
</dbReference>
<comment type="function">
    <text evidence="1">Component of the FACT complex, a general chromatin factor that acts to reorganize nucleosomes. The FACT complex is involved in multiple processes that require DNA as a template such as mRNA elongation, DNA replication and DNA repair. During transcription elongation the FACT complex acts as a histone chaperone that both destabilizes and restores nucleosomal structure. It facilitates the passage of RNA polymerase II and transcription by promoting the dissociation of one histone H2A-H2B dimer from the nucleosome, then subsequently promotes the reestablishment of the nucleosome following the passage of RNA polymerase II.</text>
</comment>
<dbReference type="InterPro" id="IPR040258">
    <property type="entry name" value="Spt16"/>
</dbReference>
<sequence length="122" mass="13680">MKTINEDTAAFFQDGGWSFLRNDSDAEHSDASEDLESEFEMESDDFAESSSDQSSIDSDKYSESDSGSGSDVEESGEDWDELEEKARKYDEKKHGASTSEPKQEPKRKTNGNSARPQKKARH</sequence>
<keyword evidence="1" id="KW-0227">DNA damage</keyword>
<dbReference type="GO" id="GO:0004177">
    <property type="term" value="F:aminopeptidase activity"/>
    <property type="evidence" value="ECO:0007669"/>
    <property type="project" value="UniProtKB-KW"/>
</dbReference>
<evidence type="ECO:0000256" key="2">
    <source>
        <dbReference type="SAM" id="MobiDB-lite"/>
    </source>
</evidence>
<keyword evidence="4" id="KW-0031">Aminopeptidase</keyword>
<gene>
    <name evidence="4" type="primary">SPT16_4</name>
    <name evidence="4" type="ORF">K7432_015672</name>
</gene>
<comment type="subunit">
    <text evidence="1">Component of the FACT complex.</text>
</comment>
<dbReference type="PANTHER" id="PTHR13980">
    <property type="entry name" value="CDC68 RELATED"/>
    <property type="match status" value="1"/>
</dbReference>
<keyword evidence="1" id="KW-0804">Transcription</keyword>
<name>A0ABR2VMR1_9FUNG</name>
<comment type="subcellular location">
    <subcellularLocation>
        <location evidence="1">Nucleus</location>
    </subcellularLocation>
    <subcellularLocation>
        <location evidence="1">Chromosome</location>
    </subcellularLocation>
</comment>
<evidence type="ECO:0000256" key="1">
    <source>
        <dbReference type="RuleBase" id="RU367052"/>
    </source>
</evidence>
<dbReference type="Proteomes" id="UP001479436">
    <property type="component" value="Unassembled WGS sequence"/>
</dbReference>
<feature type="compositionally biased region" description="Acidic residues" evidence="2">
    <location>
        <begin position="71"/>
        <end position="83"/>
    </location>
</feature>
<keyword evidence="4" id="KW-0645">Protease</keyword>
<comment type="similarity">
    <text evidence="1">Belongs to the peptidase M24 family. SPT16 subfamily.</text>
</comment>
<accession>A0ABR2VMR1</accession>
<feature type="region of interest" description="Disordered" evidence="2">
    <location>
        <begin position="15"/>
        <end position="122"/>
    </location>
</feature>